<dbReference type="PANTHER" id="PTHR11106">
    <property type="entry name" value="GANGLIOSIDE INDUCED DIFFERENTIATION ASSOCIATED PROTEIN 2-RELATED"/>
    <property type="match status" value="1"/>
</dbReference>
<gene>
    <name evidence="2" type="ORF">SAMN02745111_00501</name>
</gene>
<dbReference type="Proteomes" id="UP000190814">
    <property type="component" value="Unassembled WGS sequence"/>
</dbReference>
<dbReference type="InterPro" id="IPR002589">
    <property type="entry name" value="Macro_dom"/>
</dbReference>
<dbReference type="SUPFAM" id="SSF52949">
    <property type="entry name" value="Macro domain-like"/>
    <property type="match status" value="1"/>
</dbReference>
<dbReference type="PANTHER" id="PTHR11106:SF27">
    <property type="entry name" value="MACRO DOMAIN-CONTAINING PROTEIN"/>
    <property type="match status" value="1"/>
</dbReference>
<dbReference type="CDD" id="cd02908">
    <property type="entry name" value="Macro_OAADPr_deacetylase"/>
    <property type="match status" value="1"/>
</dbReference>
<dbReference type="STRING" id="39495.SAMN02745111_00501"/>
<evidence type="ECO:0000313" key="2">
    <source>
        <dbReference type="EMBL" id="SKA61580.1"/>
    </source>
</evidence>
<dbReference type="OrthoDB" id="6194521at2"/>
<feature type="domain" description="Macro" evidence="1">
    <location>
        <begin position="1"/>
        <end position="170"/>
    </location>
</feature>
<dbReference type="Gene3D" id="3.40.220.10">
    <property type="entry name" value="Leucine Aminopeptidase, subunit E, domain 1"/>
    <property type="match status" value="1"/>
</dbReference>
<sequence length="349" mass="39479">MIRIIKGDITKISDVDAIVNAANVSLLGGGGVDGAIHAAAGKGLLNECFLLNGCAVGQAKITGAYDLPCEYVIHTVGPVWKDGTEGEADLLTSCYKESLKIAKEKGIRKIAFPSISTGSYNYPISYAAFTAMSAVKAFIKENPDSFDLIEWILYDDMTYSIYNAEYIKFNEGFYDDVIPAEKKDELLEKYSEFTTKIHTNEEEEYEELLDGAYMIEFHKGRKMFKLTLGRSFKLEFEGLEKRYQPYVKDYDIMLHDIDGLIAGSRYAIACYINDEWALSFLGKGDCNKEKIRDIIASNLMARDMATKYLINRIHQYGLLAKCNFWKTKINKKYTFVKEDFLDAQDLEGE</sequence>
<dbReference type="EMBL" id="FUXZ01000003">
    <property type="protein sequence ID" value="SKA61580.1"/>
    <property type="molecule type" value="Genomic_DNA"/>
</dbReference>
<evidence type="ECO:0000259" key="1">
    <source>
        <dbReference type="PROSITE" id="PS51154"/>
    </source>
</evidence>
<evidence type="ECO:0000313" key="3">
    <source>
        <dbReference type="Proteomes" id="UP000190814"/>
    </source>
</evidence>
<protein>
    <submittedName>
        <fullName evidence="2">O-acetyl-ADP-ribose deacetylase (Regulator of RNase III), contains Macro domain</fullName>
    </submittedName>
</protein>
<dbReference type="SMART" id="SM00506">
    <property type="entry name" value="A1pp"/>
    <property type="match status" value="1"/>
</dbReference>
<name>A0A1T4V9C9_9FIRM</name>
<keyword evidence="3" id="KW-1185">Reference proteome</keyword>
<dbReference type="AlphaFoldDB" id="A0A1T4V9C9"/>
<proteinExistence type="predicted"/>
<reference evidence="2 3" key="1">
    <citation type="submission" date="2017-02" db="EMBL/GenBank/DDBJ databases">
        <authorList>
            <person name="Peterson S.W."/>
        </authorList>
    </citation>
    <scope>NUCLEOTIDE SEQUENCE [LARGE SCALE GENOMIC DNA]</scope>
    <source>
        <strain evidence="2 3">ATCC 35992</strain>
    </source>
</reference>
<dbReference type="InterPro" id="IPR043472">
    <property type="entry name" value="Macro_dom-like"/>
</dbReference>
<organism evidence="2 3">
    <name type="scientific">Eubacterium uniforme</name>
    <dbReference type="NCBI Taxonomy" id="39495"/>
    <lineage>
        <taxon>Bacteria</taxon>
        <taxon>Bacillati</taxon>
        <taxon>Bacillota</taxon>
        <taxon>Clostridia</taxon>
        <taxon>Eubacteriales</taxon>
        <taxon>Eubacteriaceae</taxon>
        <taxon>Eubacterium</taxon>
    </lineage>
</organism>
<dbReference type="PROSITE" id="PS51154">
    <property type="entry name" value="MACRO"/>
    <property type="match status" value="1"/>
</dbReference>
<dbReference type="Pfam" id="PF01661">
    <property type="entry name" value="Macro"/>
    <property type="match status" value="1"/>
</dbReference>
<accession>A0A1T4V9C9</accession>